<evidence type="ECO:0000256" key="8">
    <source>
        <dbReference type="ARBA" id="ARBA00022989"/>
    </source>
</evidence>
<proteinExistence type="predicted"/>
<keyword evidence="4 11" id="KW-0812">Transmembrane</keyword>
<evidence type="ECO:0000256" key="2">
    <source>
        <dbReference type="ARBA" id="ARBA00022475"/>
    </source>
</evidence>
<dbReference type="EC" id="2.7.13.3" evidence="13"/>
<evidence type="ECO:0000256" key="10">
    <source>
        <dbReference type="ARBA" id="ARBA00023136"/>
    </source>
</evidence>
<dbReference type="InterPro" id="IPR003018">
    <property type="entry name" value="GAF"/>
</dbReference>
<keyword evidence="14" id="KW-1185">Reference proteome</keyword>
<evidence type="ECO:0000313" key="14">
    <source>
        <dbReference type="Proteomes" id="UP001519289"/>
    </source>
</evidence>
<evidence type="ECO:0000256" key="4">
    <source>
        <dbReference type="ARBA" id="ARBA00022692"/>
    </source>
</evidence>
<gene>
    <name evidence="13" type="ORF">J2Z79_002981</name>
</gene>
<keyword evidence="6 13" id="KW-0418">Kinase</keyword>
<dbReference type="InterPro" id="IPR010559">
    <property type="entry name" value="Sig_transdc_His_kin_internal"/>
</dbReference>
<keyword evidence="3 13" id="KW-0808">Transferase</keyword>
<feature type="transmembrane region" description="Helical" evidence="11">
    <location>
        <begin position="185"/>
        <end position="209"/>
    </location>
</feature>
<dbReference type="EMBL" id="JAGGLG010000030">
    <property type="protein sequence ID" value="MBP2019539.1"/>
    <property type="molecule type" value="Genomic_DNA"/>
</dbReference>
<dbReference type="RefSeq" id="WP_209467646.1">
    <property type="nucleotide sequence ID" value="NZ_JAGGLG010000030.1"/>
</dbReference>
<dbReference type="Gene3D" id="3.30.565.10">
    <property type="entry name" value="Histidine kinase-like ATPase, C-terminal domain"/>
    <property type="match status" value="1"/>
</dbReference>
<evidence type="ECO:0000256" key="6">
    <source>
        <dbReference type="ARBA" id="ARBA00022777"/>
    </source>
</evidence>
<dbReference type="SUPFAM" id="SSF55781">
    <property type="entry name" value="GAF domain-like"/>
    <property type="match status" value="1"/>
</dbReference>
<keyword evidence="9" id="KW-0902">Two-component regulatory system</keyword>
<feature type="domain" description="GAF" evidence="12">
    <location>
        <begin position="238"/>
        <end position="371"/>
    </location>
</feature>
<keyword evidence="10 11" id="KW-0472">Membrane</keyword>
<dbReference type="PANTHER" id="PTHR34220:SF7">
    <property type="entry name" value="SENSOR HISTIDINE KINASE YPDA"/>
    <property type="match status" value="1"/>
</dbReference>
<dbReference type="SUPFAM" id="SSF55874">
    <property type="entry name" value="ATPase domain of HSP90 chaperone/DNA topoisomerase II/histidine kinase"/>
    <property type="match status" value="1"/>
</dbReference>
<feature type="transmembrane region" description="Helical" evidence="11">
    <location>
        <begin position="42"/>
        <end position="61"/>
    </location>
</feature>
<dbReference type="Pfam" id="PF02518">
    <property type="entry name" value="HATPase_c"/>
    <property type="match status" value="1"/>
</dbReference>
<feature type="transmembrane region" description="Helical" evidence="11">
    <location>
        <begin position="560"/>
        <end position="578"/>
    </location>
</feature>
<reference evidence="13 14" key="1">
    <citation type="submission" date="2021-03" db="EMBL/GenBank/DDBJ databases">
        <title>Genomic Encyclopedia of Type Strains, Phase IV (KMG-IV): sequencing the most valuable type-strain genomes for metagenomic binning, comparative biology and taxonomic classification.</title>
        <authorList>
            <person name="Goeker M."/>
        </authorList>
    </citation>
    <scope>NUCLEOTIDE SEQUENCE [LARGE SCALE GENOMIC DNA]</scope>
    <source>
        <strain evidence="13 14">DSM 27138</strain>
    </source>
</reference>
<protein>
    <submittedName>
        <fullName evidence="13">Two-component system sensor histidine kinase LytS</fullName>
        <ecNumber evidence="13">2.7.13.3</ecNumber>
    </submittedName>
</protein>
<dbReference type="Pfam" id="PF06580">
    <property type="entry name" value="His_kinase"/>
    <property type="match status" value="1"/>
</dbReference>
<feature type="transmembrane region" description="Helical" evidence="11">
    <location>
        <begin position="154"/>
        <end position="173"/>
    </location>
</feature>
<feature type="transmembrane region" description="Helical" evidence="11">
    <location>
        <begin position="114"/>
        <end position="134"/>
    </location>
</feature>
<dbReference type="InterPro" id="IPR003594">
    <property type="entry name" value="HATPase_dom"/>
</dbReference>
<dbReference type="Pfam" id="PF07694">
    <property type="entry name" value="5TM-5TMR_LYT"/>
    <property type="match status" value="1"/>
</dbReference>
<dbReference type="Proteomes" id="UP001519289">
    <property type="component" value="Unassembled WGS sequence"/>
</dbReference>
<evidence type="ECO:0000256" key="11">
    <source>
        <dbReference type="SAM" id="Phobius"/>
    </source>
</evidence>
<dbReference type="SMART" id="SM00065">
    <property type="entry name" value="GAF"/>
    <property type="match status" value="1"/>
</dbReference>
<dbReference type="Pfam" id="PF01590">
    <property type="entry name" value="GAF"/>
    <property type="match status" value="1"/>
</dbReference>
<dbReference type="InterPro" id="IPR011620">
    <property type="entry name" value="Sig_transdc_His_kinase_LytS_TM"/>
</dbReference>
<sequence length="594" mass="62832">MNLLILLVERVGVLIALAFLFTRSAAFRRMVEGRMQPAERLWLGLAFGLSGVLGTYTGVVIGPEGAAPATLVGTPLLPEEAIANSRAVSVILAGFLGGPVTGLIAGALAGGHRLLLGGFTGLACGLATASQGLVAGFLRRMPGRMHSTLSPGSALLAAAVLEIMQMVIILLVAKPYPAALALVRMIALPMIVANSLGVAFFVVAARVILDAEAAREADAARKALAIATQTLPILEQGLSPDSALEAARLIRSVTGMAAVALTDTERILAHVGIGDDHHRPGARLFTAVTRRAIAEDRTQVAADAAAIECDHPHCPLQAAVVVPLHEGGQVVGALKLYFNPERSRAPLELAEGLGYHFSTQLTLARAQRQAALLDKAEIRALQAQIQPHFLFNALNTVMALIRLDAGKAREVLGHLADFLRRNLQSTQEETVPLAREIEHVRNYLAVEEARFGDRLTVTYALDPAAQAVPLPPLTLQPIVENALVHGLKGVKRPWQIAIRAQVNGGQAEISVSDNGRGIDPDRLATLLDRPAASRGIQSGLALRTPYILMAPEGFRLPVSVAYPLGLAITAAIVILFALKVRPNFGILLPQGSDD</sequence>
<accession>A0ABS4JVK8</accession>
<evidence type="ECO:0000256" key="7">
    <source>
        <dbReference type="ARBA" id="ARBA00022840"/>
    </source>
</evidence>
<evidence type="ECO:0000259" key="12">
    <source>
        <dbReference type="SMART" id="SM00065"/>
    </source>
</evidence>
<dbReference type="GO" id="GO:0004673">
    <property type="term" value="F:protein histidine kinase activity"/>
    <property type="evidence" value="ECO:0007669"/>
    <property type="project" value="UniProtKB-EC"/>
</dbReference>
<evidence type="ECO:0000256" key="9">
    <source>
        <dbReference type="ARBA" id="ARBA00023012"/>
    </source>
</evidence>
<comment type="caution">
    <text evidence="13">The sequence shown here is derived from an EMBL/GenBank/DDBJ whole genome shotgun (WGS) entry which is preliminary data.</text>
</comment>
<evidence type="ECO:0000256" key="3">
    <source>
        <dbReference type="ARBA" id="ARBA00022679"/>
    </source>
</evidence>
<keyword evidence="8 11" id="KW-1133">Transmembrane helix</keyword>
<evidence type="ECO:0000256" key="5">
    <source>
        <dbReference type="ARBA" id="ARBA00022741"/>
    </source>
</evidence>
<evidence type="ECO:0000256" key="1">
    <source>
        <dbReference type="ARBA" id="ARBA00004651"/>
    </source>
</evidence>
<keyword evidence="2" id="KW-1003">Cell membrane</keyword>
<feature type="transmembrane region" description="Helical" evidence="11">
    <location>
        <begin position="81"/>
        <end position="107"/>
    </location>
</feature>
<feature type="transmembrane region" description="Helical" evidence="11">
    <location>
        <begin position="6"/>
        <end position="22"/>
    </location>
</feature>
<dbReference type="PANTHER" id="PTHR34220">
    <property type="entry name" value="SENSOR HISTIDINE KINASE YPDA"/>
    <property type="match status" value="1"/>
</dbReference>
<comment type="subcellular location">
    <subcellularLocation>
        <location evidence="1">Cell membrane</location>
        <topology evidence="1">Multi-pass membrane protein</topology>
    </subcellularLocation>
</comment>
<keyword evidence="5" id="KW-0547">Nucleotide-binding</keyword>
<organism evidence="13 14">
    <name type="scientific">Symbiobacterium terraclitae</name>
    <dbReference type="NCBI Taxonomy" id="557451"/>
    <lineage>
        <taxon>Bacteria</taxon>
        <taxon>Bacillati</taxon>
        <taxon>Bacillota</taxon>
        <taxon>Clostridia</taxon>
        <taxon>Eubacteriales</taxon>
        <taxon>Symbiobacteriaceae</taxon>
        <taxon>Symbiobacterium</taxon>
    </lineage>
</organism>
<evidence type="ECO:0000313" key="13">
    <source>
        <dbReference type="EMBL" id="MBP2019539.1"/>
    </source>
</evidence>
<name>A0ABS4JVK8_9FIRM</name>
<dbReference type="InterPro" id="IPR050640">
    <property type="entry name" value="Bact_2-comp_sensor_kinase"/>
</dbReference>
<dbReference type="InterPro" id="IPR036890">
    <property type="entry name" value="HATPase_C_sf"/>
</dbReference>
<keyword evidence="7" id="KW-0067">ATP-binding</keyword>